<dbReference type="PANTHER" id="PTHR30250">
    <property type="entry name" value="PST FAMILY PREDICTED COLANIC ACID TRANSPORTER"/>
    <property type="match status" value="1"/>
</dbReference>
<dbReference type="OrthoDB" id="3524613at2"/>
<dbReference type="EMBL" id="FZOD01000005">
    <property type="protein sequence ID" value="SNS20543.1"/>
    <property type="molecule type" value="Genomic_DNA"/>
</dbReference>
<dbReference type="RefSeq" id="WP_089206507.1">
    <property type="nucleotide sequence ID" value="NZ_FZOD01000005.1"/>
</dbReference>
<keyword evidence="9" id="KW-1185">Reference proteome</keyword>
<feature type="transmembrane region" description="Helical" evidence="7">
    <location>
        <begin position="45"/>
        <end position="66"/>
    </location>
</feature>
<keyword evidence="5 7" id="KW-0472">Membrane</keyword>
<keyword evidence="3 7" id="KW-0812">Transmembrane</keyword>
<feature type="transmembrane region" description="Helical" evidence="7">
    <location>
        <begin position="150"/>
        <end position="168"/>
    </location>
</feature>
<evidence type="ECO:0000256" key="5">
    <source>
        <dbReference type="ARBA" id="ARBA00023136"/>
    </source>
</evidence>
<protein>
    <submittedName>
        <fullName evidence="8">Membrane protein involved in the export of O-antigen and teichoic acid</fullName>
    </submittedName>
</protein>
<organism evidence="8 9">
    <name type="scientific">Streptosporangium subroseum</name>
    <dbReference type="NCBI Taxonomy" id="106412"/>
    <lineage>
        <taxon>Bacteria</taxon>
        <taxon>Bacillati</taxon>
        <taxon>Actinomycetota</taxon>
        <taxon>Actinomycetes</taxon>
        <taxon>Streptosporangiales</taxon>
        <taxon>Streptosporangiaceae</taxon>
        <taxon>Streptosporangium</taxon>
    </lineage>
</organism>
<feature type="transmembrane region" description="Helical" evidence="7">
    <location>
        <begin position="216"/>
        <end position="238"/>
    </location>
</feature>
<dbReference type="AlphaFoldDB" id="A0A239CMG9"/>
<dbReference type="InterPro" id="IPR050833">
    <property type="entry name" value="Poly_Biosynth_Transport"/>
</dbReference>
<dbReference type="PANTHER" id="PTHR30250:SF11">
    <property type="entry name" value="O-ANTIGEN TRANSPORTER-RELATED"/>
    <property type="match status" value="1"/>
</dbReference>
<feature type="transmembrane region" description="Helical" evidence="7">
    <location>
        <begin position="352"/>
        <end position="373"/>
    </location>
</feature>
<feature type="transmembrane region" description="Helical" evidence="7">
    <location>
        <begin position="21"/>
        <end position="39"/>
    </location>
</feature>
<evidence type="ECO:0000256" key="3">
    <source>
        <dbReference type="ARBA" id="ARBA00022692"/>
    </source>
</evidence>
<evidence type="ECO:0000256" key="6">
    <source>
        <dbReference type="SAM" id="MobiDB-lite"/>
    </source>
</evidence>
<proteinExistence type="predicted"/>
<evidence type="ECO:0000256" key="7">
    <source>
        <dbReference type="SAM" id="Phobius"/>
    </source>
</evidence>
<dbReference type="Proteomes" id="UP000198282">
    <property type="component" value="Unassembled WGS sequence"/>
</dbReference>
<name>A0A239CMG9_9ACTN</name>
<keyword evidence="4 7" id="KW-1133">Transmembrane helix</keyword>
<reference evidence="8 9" key="1">
    <citation type="submission" date="2017-06" db="EMBL/GenBank/DDBJ databases">
        <authorList>
            <person name="Kim H.J."/>
            <person name="Triplett B.A."/>
        </authorList>
    </citation>
    <scope>NUCLEOTIDE SEQUENCE [LARGE SCALE GENOMIC DNA]</scope>
    <source>
        <strain evidence="8 9">CGMCC 4.2132</strain>
    </source>
</reference>
<feature type="transmembrane region" description="Helical" evidence="7">
    <location>
        <begin position="87"/>
        <end position="109"/>
    </location>
</feature>
<comment type="subcellular location">
    <subcellularLocation>
        <location evidence="1">Cell membrane</location>
        <topology evidence="1">Multi-pass membrane protein</topology>
    </subcellularLocation>
</comment>
<sequence length="445" mass="46067">MPRVPSMSVTLTGAVQTTASHLLRLTLAALTGVLMARTLQPEGRGIYAMIATTGGIAIVIGSLSIGRSQIALWPDGARHRTLTGNGLLLGLVLGVASALVTLAIVITFVPLTAPHLLVVALLAVPFGVAAVNLNGIALLRSRIGLANRTVVASALVLNVPVLVLAVIGHLTVTAVVVCWTAAIAVPFWLLLGPLGLRSMRVEAALARRQLALSCRYHVGVVASHLLLSADIFLLSALVSPAEVGLYTVGTAFLTFARVPADAVTQIALPRQAIQDEHAAGDVTARVLRVNLLISSTLVGTLAIVSPVLIPLLYGAAFARSVAPLLLLAPGVIALSLIRPVEQYLVRLGRPMTMTAIALGALAANLALNAVLIPRWGACGAALSATVSYTAMLAVEVVWFARAASAGVRELLPQVSDLRSMVSMLSGAGRTPSTAATRQAEDRVVP</sequence>
<dbReference type="GO" id="GO:0005886">
    <property type="term" value="C:plasma membrane"/>
    <property type="evidence" value="ECO:0007669"/>
    <property type="project" value="UniProtKB-SubCell"/>
</dbReference>
<feature type="transmembrane region" description="Helical" evidence="7">
    <location>
        <begin position="379"/>
        <end position="400"/>
    </location>
</feature>
<evidence type="ECO:0000313" key="8">
    <source>
        <dbReference type="EMBL" id="SNS20543.1"/>
    </source>
</evidence>
<gene>
    <name evidence="8" type="ORF">SAMN05216276_1005256</name>
</gene>
<feature type="transmembrane region" description="Helical" evidence="7">
    <location>
        <begin position="244"/>
        <end position="268"/>
    </location>
</feature>
<accession>A0A239CMG9</accession>
<evidence type="ECO:0000313" key="9">
    <source>
        <dbReference type="Proteomes" id="UP000198282"/>
    </source>
</evidence>
<feature type="transmembrane region" description="Helical" evidence="7">
    <location>
        <begin position="115"/>
        <end position="138"/>
    </location>
</feature>
<keyword evidence="2" id="KW-1003">Cell membrane</keyword>
<evidence type="ECO:0000256" key="4">
    <source>
        <dbReference type="ARBA" id="ARBA00022989"/>
    </source>
</evidence>
<evidence type="ECO:0000256" key="2">
    <source>
        <dbReference type="ARBA" id="ARBA00022475"/>
    </source>
</evidence>
<feature type="transmembrane region" description="Helical" evidence="7">
    <location>
        <begin position="321"/>
        <end position="340"/>
    </location>
</feature>
<feature type="transmembrane region" description="Helical" evidence="7">
    <location>
        <begin position="289"/>
        <end position="309"/>
    </location>
</feature>
<feature type="region of interest" description="Disordered" evidence="6">
    <location>
        <begin position="426"/>
        <end position="445"/>
    </location>
</feature>
<feature type="transmembrane region" description="Helical" evidence="7">
    <location>
        <begin position="174"/>
        <end position="196"/>
    </location>
</feature>
<evidence type="ECO:0000256" key="1">
    <source>
        <dbReference type="ARBA" id="ARBA00004651"/>
    </source>
</evidence>